<accession>A0A926IIC6</accession>
<organism evidence="1 2">
    <name type="scientific">Youxingia wuxianensis</name>
    <dbReference type="NCBI Taxonomy" id="2763678"/>
    <lineage>
        <taxon>Bacteria</taxon>
        <taxon>Bacillati</taxon>
        <taxon>Bacillota</taxon>
        <taxon>Clostridia</taxon>
        <taxon>Eubacteriales</taxon>
        <taxon>Oscillospiraceae</taxon>
        <taxon>Youxingia</taxon>
    </lineage>
</organism>
<dbReference type="AlphaFoldDB" id="A0A926IIC6"/>
<comment type="caution">
    <text evidence="1">The sequence shown here is derived from an EMBL/GenBank/DDBJ whole genome shotgun (WGS) entry which is preliminary data.</text>
</comment>
<name>A0A926IIC6_9FIRM</name>
<keyword evidence="2" id="KW-1185">Reference proteome</keyword>
<evidence type="ECO:0000313" key="1">
    <source>
        <dbReference type="EMBL" id="MBC8586065.1"/>
    </source>
</evidence>
<sequence length="67" mass="8033">MIDREPLKKELIKRYNNSFNQGMEREALVYQEVLKLIEHAPTVTSGRLKILNWCDTMTYVKKWYDAL</sequence>
<evidence type="ECO:0000313" key="2">
    <source>
        <dbReference type="Proteomes" id="UP000623678"/>
    </source>
</evidence>
<dbReference type="EMBL" id="JACRTD010000008">
    <property type="protein sequence ID" value="MBC8586065.1"/>
    <property type="molecule type" value="Genomic_DNA"/>
</dbReference>
<gene>
    <name evidence="1" type="ORF">H8705_10770</name>
</gene>
<proteinExistence type="predicted"/>
<protein>
    <submittedName>
        <fullName evidence="1">Uncharacterized protein</fullName>
    </submittedName>
</protein>
<dbReference type="Proteomes" id="UP000623678">
    <property type="component" value="Unassembled WGS sequence"/>
</dbReference>
<reference evidence="1" key="1">
    <citation type="submission" date="2020-08" db="EMBL/GenBank/DDBJ databases">
        <title>Genome public.</title>
        <authorList>
            <person name="Liu C."/>
            <person name="Sun Q."/>
        </authorList>
    </citation>
    <scope>NUCLEOTIDE SEQUENCE</scope>
    <source>
        <strain evidence="1">NSJ-64</strain>
    </source>
</reference>